<dbReference type="Gene3D" id="3.40.50.150">
    <property type="entry name" value="Vaccinia Virus protein VP39"/>
    <property type="match status" value="1"/>
</dbReference>
<dbReference type="Pfam" id="PF05050">
    <property type="entry name" value="Methyltransf_21"/>
    <property type="match status" value="1"/>
</dbReference>
<dbReference type="PATRIC" id="fig|1619006.3.peg.59"/>
<evidence type="ECO:0000313" key="3">
    <source>
        <dbReference type="Proteomes" id="UP000033918"/>
    </source>
</evidence>
<comment type="caution">
    <text evidence="2">The sequence shown here is derived from an EMBL/GenBank/DDBJ whole genome shotgun (WGS) entry which is preliminary data.</text>
</comment>
<reference evidence="2 3" key="1">
    <citation type="journal article" date="2015" name="Nature">
        <title>rRNA introns, odd ribosomes, and small enigmatic genomes across a large radiation of phyla.</title>
        <authorList>
            <person name="Brown C.T."/>
            <person name="Hug L.A."/>
            <person name="Thomas B.C."/>
            <person name="Sharon I."/>
            <person name="Castelle C.J."/>
            <person name="Singh A."/>
            <person name="Wilkins M.J."/>
            <person name="Williams K.H."/>
            <person name="Banfield J.F."/>
        </authorList>
    </citation>
    <scope>NUCLEOTIDE SEQUENCE [LARGE SCALE GENOMIC DNA]</scope>
</reference>
<dbReference type="NCBIfam" id="TIGR01444">
    <property type="entry name" value="fkbM_fam"/>
    <property type="match status" value="1"/>
</dbReference>
<dbReference type="SUPFAM" id="SSF53335">
    <property type="entry name" value="S-adenosyl-L-methionine-dependent methyltransferases"/>
    <property type="match status" value="1"/>
</dbReference>
<name>A0A0G0UK59_9BACT</name>
<dbReference type="PANTHER" id="PTHR36973:SF4">
    <property type="entry name" value="NODULATION PROTEIN"/>
    <property type="match status" value="1"/>
</dbReference>
<sequence>MRKIGPYIRYYIQLPLAKALAPREGMLTYRNIHEDVKKLVASDDPTVVDGGSNRGAWIESLLKMYERPVVYAFEPNPESLAIVRKKFAGMENVKVSEKALGSVAGTKSFLLSDNDVSSSFLQRAERSHGTAVTVKGTVQTSIVRLDDEIEKADVIKLDLEGYELEALKGAERLLKNTKVVVTEVEFEEIYKGAPLYEDIALYLRGKGFSLFNFYDSYTQRDGQLTVADAIFVNRKFIASTTARL</sequence>
<evidence type="ECO:0000259" key="1">
    <source>
        <dbReference type="Pfam" id="PF05050"/>
    </source>
</evidence>
<gene>
    <name evidence="2" type="ORF">UU38_C0001G0056</name>
</gene>
<protein>
    <submittedName>
        <fullName evidence="2">Methyltransferase FkbM family</fullName>
    </submittedName>
</protein>
<organism evidence="2 3">
    <name type="scientific">Candidatus Wolfebacteria bacterium GW2011_GWB1_41_12</name>
    <dbReference type="NCBI Taxonomy" id="1619006"/>
    <lineage>
        <taxon>Bacteria</taxon>
        <taxon>Candidatus Wolfeibacteriota</taxon>
    </lineage>
</organism>
<dbReference type="PANTHER" id="PTHR36973">
    <property type="entry name" value="SLL1456 PROTEIN-RELATED"/>
    <property type="match status" value="1"/>
</dbReference>
<keyword evidence="2" id="KW-0808">Transferase</keyword>
<dbReference type="EMBL" id="LCAK01000001">
    <property type="protein sequence ID" value="KKR89154.1"/>
    <property type="molecule type" value="Genomic_DNA"/>
</dbReference>
<dbReference type="InterPro" id="IPR006342">
    <property type="entry name" value="FkbM_mtfrase"/>
</dbReference>
<dbReference type="AlphaFoldDB" id="A0A0G0UK59"/>
<proteinExistence type="predicted"/>
<feature type="domain" description="Methyltransferase FkbM" evidence="1">
    <location>
        <begin position="49"/>
        <end position="209"/>
    </location>
</feature>
<dbReference type="InterPro" id="IPR029063">
    <property type="entry name" value="SAM-dependent_MTases_sf"/>
</dbReference>
<evidence type="ECO:0000313" key="2">
    <source>
        <dbReference type="EMBL" id="KKR89154.1"/>
    </source>
</evidence>
<dbReference type="InterPro" id="IPR053188">
    <property type="entry name" value="FkbM_Methyltransferase"/>
</dbReference>
<keyword evidence="2" id="KW-0489">Methyltransferase</keyword>
<dbReference type="Proteomes" id="UP000033918">
    <property type="component" value="Unassembled WGS sequence"/>
</dbReference>
<accession>A0A0G0UK59</accession>
<dbReference type="GO" id="GO:0008171">
    <property type="term" value="F:O-methyltransferase activity"/>
    <property type="evidence" value="ECO:0007669"/>
    <property type="project" value="TreeGrafter"/>
</dbReference>
<dbReference type="GO" id="GO:0032259">
    <property type="term" value="P:methylation"/>
    <property type="evidence" value="ECO:0007669"/>
    <property type="project" value="UniProtKB-KW"/>
</dbReference>